<evidence type="ECO:0000256" key="1">
    <source>
        <dbReference type="SAM" id="MobiDB-lite"/>
    </source>
</evidence>
<dbReference type="AlphaFoldDB" id="A0AAD9P837"/>
<protein>
    <submittedName>
        <fullName evidence="2">Uncharacterized protein</fullName>
    </submittedName>
</protein>
<organism evidence="2 3">
    <name type="scientific">Ridgeia piscesae</name>
    <name type="common">Tubeworm</name>
    <dbReference type="NCBI Taxonomy" id="27915"/>
    <lineage>
        <taxon>Eukaryota</taxon>
        <taxon>Metazoa</taxon>
        <taxon>Spiralia</taxon>
        <taxon>Lophotrochozoa</taxon>
        <taxon>Annelida</taxon>
        <taxon>Polychaeta</taxon>
        <taxon>Sedentaria</taxon>
        <taxon>Canalipalpata</taxon>
        <taxon>Sabellida</taxon>
        <taxon>Siboglinidae</taxon>
        <taxon>Ridgeia</taxon>
    </lineage>
</organism>
<accession>A0AAD9P837</accession>
<dbReference type="EMBL" id="JAODUO010000096">
    <property type="protein sequence ID" value="KAK2189825.1"/>
    <property type="molecule type" value="Genomic_DNA"/>
</dbReference>
<proteinExistence type="predicted"/>
<feature type="region of interest" description="Disordered" evidence="1">
    <location>
        <begin position="24"/>
        <end position="55"/>
    </location>
</feature>
<comment type="caution">
    <text evidence="2">The sequence shown here is derived from an EMBL/GenBank/DDBJ whole genome shotgun (WGS) entry which is preliminary data.</text>
</comment>
<keyword evidence="3" id="KW-1185">Reference proteome</keyword>
<sequence length="55" mass="6381">MNSRLEYQRLPDNDLLIRDGVLSNTGRARCPTPRHAYRHFPTDSGAGRSALWRER</sequence>
<name>A0AAD9P837_RIDPI</name>
<evidence type="ECO:0000313" key="3">
    <source>
        <dbReference type="Proteomes" id="UP001209878"/>
    </source>
</evidence>
<evidence type="ECO:0000313" key="2">
    <source>
        <dbReference type="EMBL" id="KAK2189825.1"/>
    </source>
</evidence>
<gene>
    <name evidence="2" type="ORF">NP493_96g12005</name>
</gene>
<dbReference type="Proteomes" id="UP001209878">
    <property type="component" value="Unassembled WGS sequence"/>
</dbReference>
<reference evidence="2" key="1">
    <citation type="journal article" date="2023" name="Mol. Biol. Evol.">
        <title>Third-Generation Sequencing Reveals the Adaptive Role of the Epigenome in Three Deep-Sea Polychaetes.</title>
        <authorList>
            <person name="Perez M."/>
            <person name="Aroh O."/>
            <person name="Sun Y."/>
            <person name="Lan Y."/>
            <person name="Juniper S.K."/>
            <person name="Young C.R."/>
            <person name="Angers B."/>
            <person name="Qian P.Y."/>
        </authorList>
    </citation>
    <scope>NUCLEOTIDE SEQUENCE</scope>
    <source>
        <strain evidence="2">R07B-5</strain>
    </source>
</reference>